<dbReference type="AlphaFoldDB" id="A0A2A9FHI4"/>
<organism evidence="1 2">
    <name type="scientific">Amycolatopsis sulphurea</name>
    <dbReference type="NCBI Taxonomy" id="76022"/>
    <lineage>
        <taxon>Bacteria</taxon>
        <taxon>Bacillati</taxon>
        <taxon>Actinomycetota</taxon>
        <taxon>Actinomycetes</taxon>
        <taxon>Pseudonocardiales</taxon>
        <taxon>Pseudonocardiaceae</taxon>
        <taxon>Amycolatopsis</taxon>
    </lineage>
</organism>
<dbReference type="RefSeq" id="WP_170069638.1">
    <property type="nucleotide sequence ID" value="NZ_JBIAKZ010000058.1"/>
</dbReference>
<accession>A0A2A9FHI4</accession>
<proteinExistence type="predicted"/>
<keyword evidence="2" id="KW-1185">Reference proteome</keyword>
<reference evidence="1 2" key="1">
    <citation type="submission" date="2017-10" db="EMBL/GenBank/DDBJ databases">
        <title>Sequencing the genomes of 1000 actinobacteria strains.</title>
        <authorList>
            <person name="Klenk H.-P."/>
        </authorList>
    </citation>
    <scope>NUCLEOTIDE SEQUENCE [LARGE SCALE GENOMIC DNA]</scope>
    <source>
        <strain evidence="1 2">DSM 46092</strain>
    </source>
</reference>
<protein>
    <submittedName>
        <fullName evidence="1">Uncharacterized protein</fullName>
    </submittedName>
</protein>
<dbReference type="EMBL" id="PDJK01000002">
    <property type="protein sequence ID" value="PFG50834.1"/>
    <property type="molecule type" value="Genomic_DNA"/>
</dbReference>
<evidence type="ECO:0000313" key="1">
    <source>
        <dbReference type="EMBL" id="PFG50834.1"/>
    </source>
</evidence>
<comment type="caution">
    <text evidence="1">The sequence shown here is derived from an EMBL/GenBank/DDBJ whole genome shotgun (WGS) entry which is preliminary data.</text>
</comment>
<dbReference type="Proteomes" id="UP000243542">
    <property type="component" value="Unassembled WGS sequence"/>
</dbReference>
<gene>
    <name evidence="1" type="ORF">ATK36_6091</name>
</gene>
<evidence type="ECO:0000313" key="2">
    <source>
        <dbReference type="Proteomes" id="UP000243542"/>
    </source>
</evidence>
<name>A0A2A9FHI4_9PSEU</name>
<sequence length="86" mass="7908">MRPTTGAVVVTAPVVVTFACVAAVVPRSVTATRAAGEAAGATGTPIVAAGPALVAAVPSAAVLPRAAPVSPGRVGPAAAGVLVAAS</sequence>
<dbReference type="PROSITE" id="PS51257">
    <property type="entry name" value="PROKAR_LIPOPROTEIN"/>
    <property type="match status" value="1"/>
</dbReference>